<dbReference type="InterPro" id="IPR001387">
    <property type="entry name" value="Cro/C1-type_HTH"/>
</dbReference>
<dbReference type="Gene3D" id="3.40.50.300">
    <property type="entry name" value="P-loop containing nucleotide triphosphate hydrolases"/>
    <property type="match status" value="1"/>
</dbReference>
<comment type="caution">
    <text evidence="3">The sequence shown here is derived from an EMBL/GenBank/DDBJ whole genome shotgun (WGS) entry which is preliminary data.</text>
</comment>
<keyword evidence="2" id="KW-0472">Membrane</keyword>
<feature type="compositionally biased region" description="Pro residues" evidence="1">
    <location>
        <begin position="114"/>
        <end position="125"/>
    </location>
</feature>
<name>A0ABV6TAA7_9ACTN</name>
<gene>
    <name evidence="3" type="ORF">ACFH04_03100</name>
</gene>
<dbReference type="SUPFAM" id="SSF52540">
    <property type="entry name" value="P-loop containing nucleoside triphosphate hydrolases"/>
    <property type="match status" value="1"/>
</dbReference>
<feature type="region of interest" description="Disordered" evidence="1">
    <location>
        <begin position="649"/>
        <end position="683"/>
    </location>
</feature>
<dbReference type="RefSeq" id="WP_394316552.1">
    <property type="nucleotide sequence ID" value="NZ_JBHMQV010000001.1"/>
</dbReference>
<dbReference type="SUPFAM" id="SSF47413">
    <property type="entry name" value="lambda repressor-like DNA-binding domains"/>
    <property type="match status" value="1"/>
</dbReference>
<feature type="transmembrane region" description="Helical" evidence="2">
    <location>
        <begin position="497"/>
        <end position="525"/>
    </location>
</feature>
<dbReference type="InterPro" id="IPR027417">
    <property type="entry name" value="P-loop_NTPase"/>
</dbReference>
<dbReference type="Proteomes" id="UP001589887">
    <property type="component" value="Unassembled WGS sequence"/>
</dbReference>
<feature type="compositionally biased region" description="Low complexity" evidence="1">
    <location>
        <begin position="668"/>
        <end position="683"/>
    </location>
</feature>
<keyword evidence="4" id="KW-1185">Reference proteome</keyword>
<accession>A0ABV6TAA7</accession>
<organism evidence="3 4">
    <name type="scientific">Streptomyces noboritoensis</name>
    <dbReference type="NCBI Taxonomy" id="67337"/>
    <lineage>
        <taxon>Bacteria</taxon>
        <taxon>Bacillati</taxon>
        <taxon>Actinomycetota</taxon>
        <taxon>Actinomycetes</taxon>
        <taxon>Kitasatosporales</taxon>
        <taxon>Streptomycetaceae</taxon>
        <taxon>Streptomyces</taxon>
    </lineage>
</organism>
<dbReference type="InterPro" id="IPR010982">
    <property type="entry name" value="Lambda_DNA-bd_dom_sf"/>
</dbReference>
<evidence type="ECO:0000256" key="1">
    <source>
        <dbReference type="SAM" id="MobiDB-lite"/>
    </source>
</evidence>
<evidence type="ECO:0000256" key="2">
    <source>
        <dbReference type="SAM" id="Phobius"/>
    </source>
</evidence>
<proteinExistence type="predicted"/>
<feature type="transmembrane region" description="Helical" evidence="2">
    <location>
        <begin position="545"/>
        <end position="567"/>
    </location>
</feature>
<evidence type="ECO:0000313" key="4">
    <source>
        <dbReference type="Proteomes" id="UP001589887"/>
    </source>
</evidence>
<dbReference type="Pfam" id="PF13560">
    <property type="entry name" value="HTH_31"/>
    <property type="match status" value="1"/>
</dbReference>
<feature type="transmembrane region" description="Helical" evidence="2">
    <location>
        <begin position="573"/>
        <end position="591"/>
    </location>
</feature>
<dbReference type="CDD" id="cd00093">
    <property type="entry name" value="HTH_XRE"/>
    <property type="match status" value="1"/>
</dbReference>
<protein>
    <submittedName>
        <fullName evidence="3">Helix-turn-helix domain-containing protein</fullName>
    </submittedName>
</protein>
<dbReference type="EMBL" id="JBHMQV010000001">
    <property type="protein sequence ID" value="MFC0842726.1"/>
    <property type="molecule type" value="Genomic_DNA"/>
</dbReference>
<evidence type="ECO:0000313" key="3">
    <source>
        <dbReference type="EMBL" id="MFC0842726.1"/>
    </source>
</evidence>
<keyword evidence="2" id="KW-0812">Transmembrane</keyword>
<keyword evidence="2" id="KW-1133">Transmembrane helix</keyword>
<dbReference type="Gene3D" id="1.10.260.40">
    <property type="entry name" value="lambda repressor-like DNA-binding domains"/>
    <property type="match status" value="1"/>
</dbReference>
<sequence length="683" mass="73857">MGTGRRGRPERPLDTTVPALAELAHHLRGLRRTAGLTLDELSRATNWSKGALSAATTGRDLPRQELVEAWVRTCAPGANRDLWQARYVRAAEAYHRARPGRAEPPQPGIAVPSPAAPLAPSPNPRPSASTLPPPRDEYAWHQDARRSLVGDERPWGPKAHPAPIPLRYTTVGADLTDPGPGDPDLSGTYEDIGEVFALVGSRRLVILGDEGSGKTELARHLGTRLLAGAERTPGADPSTSGLGQDATDTALPMMVSLSDWTTEDEPYGIAGWLARRLPGTSPDDVHELLEQRRLLPVLDDFDKLSPQVRGHVLHALNQLPEPAAFVLVSGWTEFTETVERTDTVIARSSGIRIRRLDVADLDGWIQRTSRTVSKAAEWSQVLEALRTDADAPAREMLSDPLFAAAARLLYSDGRADPEELVRQGVTAAALEARLVDRLLGSTAPPPHRTGTERIEDAQVDKVLRLVARATARSGGPIRNLRTLYVGPRQHRLTAAAYSAVLFALCFTIGQPTLGVMAAAGTYLYLRHDLERPRPGHRQRRIPPYLKLSALTGCLLGVPLSAFLGTWVPGPSGWAGIVVAFLVLGAWCLLLAPVEGAWLRATIGSPLRLHDLTPPTLKEALDLAQRRGLLQRTSRGIGFTHPAVARWYNAPPLRGTSTTRPRAATRNGAAASDYSASDSKSSTK</sequence>
<reference evidence="3 4" key="1">
    <citation type="submission" date="2024-09" db="EMBL/GenBank/DDBJ databases">
        <authorList>
            <person name="Sun Q."/>
            <person name="Mori K."/>
        </authorList>
    </citation>
    <scope>NUCLEOTIDE SEQUENCE [LARGE SCALE GENOMIC DNA]</scope>
    <source>
        <strain evidence="3 4">JCM 4557</strain>
    </source>
</reference>
<feature type="region of interest" description="Disordered" evidence="1">
    <location>
        <begin position="98"/>
        <end position="137"/>
    </location>
</feature>